<keyword evidence="3" id="KW-1185">Reference proteome</keyword>
<sequence length="979" mass="110799">MILRDQKEQDKNWWSFVPASYAMGKWFSEHDMKSFNIFPIFKPGSKHVRYSGRVLEELLRWPLKMVKSGTKMSDFIASTSLFWWQYFDLEHFRYGNLNEETLKIEPHYGKTSFAMSFSTNDVDCLVMLNKFGTKSNESGSPKHNMKSTKQTCTTDESEYSKFVGEDPGIVNFVGLCVVDRRAIDKLASNIVCTNNEKKTAAFFDDPSVSKTKSASENKIPACSELLAAFKQNKICKVFETDEYLTTRSCFVCFGKIHLPPKHKRSENPEKRRSPSGALNVLIFPWPNLACDKDCVQLAGNLRASPEITSLCRLSETRKLHFIAASKWIVTCSERMMRMEYCTHYGNIKTSGNIEEEGGTRRGGRWGVKDARRKWSRALAPDMGFYVGSSFRNVVSLLVAISWTTCRPECDFPGDISRSFVTLLTGRDAFHCKKCAATNRRGHNQKEKGHNQKEKGTQSERGGDIIRKRRGHNHKEMGPLSERGGTIIRKRRDQYQKEEGPISERGGTTIRKRRDHYQKGKEPLSDMEGAIIRKGRSHYQREMRHYKKEKEQWLVLHTYLPAKRHHRYMKATAHLPCLVEQDRVLEQTAATCQLPHVMDLGGGWGCRDSTNTKRGSLCEEHAASLHARERANMTRAGAPASRPCPTIEYSRVAGGDGQHLQELLRGPSWPGTSPAGEEGRRGEGCSANPALRVCTSSLRESAIICMHPRAGKDVLPRQTSLQRDTNTSLRPGVTIEVHCDLTGRQSWRLTLGPEADPVLPGTECVARVHDGGEIEDLMKCVSRAKQMSARLKYVKHIGAAFGASVRVWEGESVVMSPSTPSSAFILLDPPLFVVDFSGTDRGAFPLSSAIHSVHYRDRWVSIIKMSDSCVRFPASRIFTTSWKRKLRQNAYRPFTINRSFGNENPSLVGDQSHSDWQNLSKILSCHGRCPTRVKNLQPWCELSLHLNMNKTIDEETLKQSIVIIPEMLTLMLYNFLAPKD</sequence>
<feature type="compositionally biased region" description="Basic and acidic residues" evidence="1">
    <location>
        <begin position="492"/>
        <end position="501"/>
    </location>
</feature>
<evidence type="ECO:0000313" key="2">
    <source>
        <dbReference type="EMBL" id="KAJ8870071.1"/>
    </source>
</evidence>
<evidence type="ECO:0000256" key="1">
    <source>
        <dbReference type="SAM" id="MobiDB-lite"/>
    </source>
</evidence>
<feature type="region of interest" description="Disordered" evidence="1">
    <location>
        <begin position="663"/>
        <end position="684"/>
    </location>
</feature>
<accession>A0ABQ9GEX8</accession>
<dbReference type="EMBL" id="JARBHB010000013">
    <property type="protein sequence ID" value="KAJ8870071.1"/>
    <property type="molecule type" value="Genomic_DNA"/>
</dbReference>
<protein>
    <submittedName>
        <fullName evidence="2">Uncharacterized protein</fullName>
    </submittedName>
</protein>
<reference evidence="2 3" key="1">
    <citation type="submission" date="2023-02" db="EMBL/GenBank/DDBJ databases">
        <title>LHISI_Scaffold_Assembly.</title>
        <authorList>
            <person name="Stuart O.P."/>
            <person name="Cleave R."/>
            <person name="Magrath M.J.L."/>
            <person name="Mikheyev A.S."/>
        </authorList>
    </citation>
    <scope>NUCLEOTIDE SEQUENCE [LARGE SCALE GENOMIC DNA]</scope>
    <source>
        <strain evidence="2">Daus_M_001</strain>
        <tissue evidence="2">Leg muscle</tissue>
    </source>
</reference>
<feature type="region of interest" description="Disordered" evidence="1">
    <location>
        <begin position="439"/>
        <end position="522"/>
    </location>
</feature>
<proteinExistence type="predicted"/>
<feature type="compositionally biased region" description="Basic and acidic residues" evidence="1">
    <location>
        <begin position="443"/>
        <end position="465"/>
    </location>
</feature>
<name>A0ABQ9GEX8_9NEOP</name>
<gene>
    <name evidence="2" type="ORF">PR048_029082</name>
</gene>
<organism evidence="2 3">
    <name type="scientific">Dryococelus australis</name>
    <dbReference type="NCBI Taxonomy" id="614101"/>
    <lineage>
        <taxon>Eukaryota</taxon>
        <taxon>Metazoa</taxon>
        <taxon>Ecdysozoa</taxon>
        <taxon>Arthropoda</taxon>
        <taxon>Hexapoda</taxon>
        <taxon>Insecta</taxon>
        <taxon>Pterygota</taxon>
        <taxon>Neoptera</taxon>
        <taxon>Polyneoptera</taxon>
        <taxon>Phasmatodea</taxon>
        <taxon>Verophasmatodea</taxon>
        <taxon>Anareolatae</taxon>
        <taxon>Phasmatidae</taxon>
        <taxon>Eurycanthinae</taxon>
        <taxon>Dryococelus</taxon>
    </lineage>
</organism>
<dbReference type="Proteomes" id="UP001159363">
    <property type="component" value="Chromosome 12"/>
</dbReference>
<comment type="caution">
    <text evidence="2">The sequence shown here is derived from an EMBL/GenBank/DDBJ whole genome shotgun (WGS) entry which is preliminary data.</text>
</comment>
<evidence type="ECO:0000313" key="3">
    <source>
        <dbReference type="Proteomes" id="UP001159363"/>
    </source>
</evidence>